<dbReference type="InterPro" id="IPR027417">
    <property type="entry name" value="P-loop_NTPase"/>
</dbReference>
<sequence>MLTKEKAPMDSDLETTQNILTKFGRIKTELSKVIIGLDEEIEQILITLLCKGHCILEGAPGLAKTKLISSIASLLDLSFKRVQFTPDLMPGDLTGSEVLQQDMETGERFFRFQQGPLFGNLVLADEVNRTPPKTQSALLEAMEERQITIGQTTHPLPKPFFVLATQNPIEQEGTYPLPEAQLDRFMLKILLNYPDAEDESKIIEKASSEDSITLTPVITGKELEDMQRLIRKVPISKTCVDYAATVVRRSRPNSADIPPDLADKIAFGAGPRAGIFLASAAKARAVLHGRQHATTEDIQTMAYPILRHRVALTFNAESEGITPEEIISQLL</sequence>
<organism evidence="6 7">
    <name type="scientific">Rubritalea profundi</name>
    <dbReference type="NCBI Taxonomy" id="1658618"/>
    <lineage>
        <taxon>Bacteria</taxon>
        <taxon>Pseudomonadati</taxon>
        <taxon>Verrucomicrobiota</taxon>
        <taxon>Verrucomicrobiia</taxon>
        <taxon>Verrucomicrobiales</taxon>
        <taxon>Rubritaleaceae</taxon>
        <taxon>Rubritalea</taxon>
    </lineage>
</organism>
<dbReference type="PANTHER" id="PTHR42759:SF1">
    <property type="entry name" value="MAGNESIUM-CHELATASE SUBUNIT CHLD"/>
    <property type="match status" value="1"/>
</dbReference>
<dbReference type="GO" id="GO:0005524">
    <property type="term" value="F:ATP binding"/>
    <property type="evidence" value="ECO:0007669"/>
    <property type="project" value="UniProtKB-KW"/>
</dbReference>
<dbReference type="InterPro" id="IPR041628">
    <property type="entry name" value="ChlI/MoxR_AAA_lid"/>
</dbReference>
<dbReference type="SUPFAM" id="SSF52540">
    <property type="entry name" value="P-loop containing nucleoside triphosphate hydrolases"/>
    <property type="match status" value="1"/>
</dbReference>
<name>A0A2S7U211_9BACT</name>
<evidence type="ECO:0000313" key="6">
    <source>
        <dbReference type="EMBL" id="PQJ28557.1"/>
    </source>
</evidence>
<evidence type="ECO:0000313" key="7">
    <source>
        <dbReference type="Proteomes" id="UP000239907"/>
    </source>
</evidence>
<keyword evidence="2" id="KW-0067">ATP-binding</keyword>
<evidence type="ECO:0000259" key="4">
    <source>
        <dbReference type="Pfam" id="PF07726"/>
    </source>
</evidence>
<evidence type="ECO:0000256" key="3">
    <source>
        <dbReference type="ARBA" id="ARBA00061607"/>
    </source>
</evidence>
<dbReference type="PIRSF" id="PIRSF002849">
    <property type="entry name" value="AAA_ATPase_chaperone_MoxR_prd"/>
    <property type="match status" value="1"/>
</dbReference>
<keyword evidence="7" id="KW-1185">Reference proteome</keyword>
<feature type="domain" description="ChlI/MoxR AAA lid" evidence="5">
    <location>
        <begin position="263"/>
        <end position="329"/>
    </location>
</feature>
<dbReference type="GO" id="GO:0016887">
    <property type="term" value="F:ATP hydrolysis activity"/>
    <property type="evidence" value="ECO:0007669"/>
    <property type="project" value="InterPro"/>
</dbReference>
<dbReference type="InterPro" id="IPR011703">
    <property type="entry name" value="ATPase_AAA-3"/>
</dbReference>
<dbReference type="InterPro" id="IPR050764">
    <property type="entry name" value="CbbQ/NirQ/NorQ/GpvN"/>
</dbReference>
<dbReference type="EMBL" id="MQWA01000001">
    <property type="protein sequence ID" value="PQJ28557.1"/>
    <property type="molecule type" value="Genomic_DNA"/>
</dbReference>
<reference evidence="6 7" key="1">
    <citation type="submission" date="2016-12" db="EMBL/GenBank/DDBJ databases">
        <title>Study of bacterial adaptation to deep sea.</title>
        <authorList>
            <person name="Song J."/>
            <person name="Yoshizawa S."/>
            <person name="Kogure K."/>
        </authorList>
    </citation>
    <scope>NUCLEOTIDE SEQUENCE [LARGE SCALE GENOMIC DNA]</scope>
    <source>
        <strain evidence="6 7">SAORIC-165</strain>
    </source>
</reference>
<dbReference type="FunFam" id="3.40.50.300:FF:000640">
    <property type="entry name" value="MoxR family ATPase"/>
    <property type="match status" value="1"/>
</dbReference>
<dbReference type="AlphaFoldDB" id="A0A2S7U211"/>
<dbReference type="Gene3D" id="3.40.50.300">
    <property type="entry name" value="P-loop containing nucleotide triphosphate hydrolases"/>
    <property type="match status" value="1"/>
</dbReference>
<dbReference type="Pfam" id="PF17863">
    <property type="entry name" value="AAA_lid_2"/>
    <property type="match status" value="1"/>
</dbReference>
<dbReference type="Proteomes" id="UP000239907">
    <property type="component" value="Unassembled WGS sequence"/>
</dbReference>
<comment type="caution">
    <text evidence="6">The sequence shown here is derived from an EMBL/GenBank/DDBJ whole genome shotgun (WGS) entry which is preliminary data.</text>
</comment>
<accession>A0A2S7U211</accession>
<dbReference type="Gene3D" id="1.10.8.80">
    <property type="entry name" value="Magnesium chelatase subunit I, C-Terminal domain"/>
    <property type="match status" value="1"/>
</dbReference>
<feature type="domain" description="ATPase AAA-3" evidence="4">
    <location>
        <begin position="53"/>
        <end position="187"/>
    </location>
</feature>
<evidence type="ECO:0000256" key="2">
    <source>
        <dbReference type="ARBA" id="ARBA00022840"/>
    </source>
</evidence>
<dbReference type="PANTHER" id="PTHR42759">
    <property type="entry name" value="MOXR FAMILY PROTEIN"/>
    <property type="match status" value="1"/>
</dbReference>
<protein>
    <submittedName>
        <fullName evidence="6">AAA family ATPase</fullName>
    </submittedName>
</protein>
<gene>
    <name evidence="6" type="ORF">BSZ32_08570</name>
</gene>
<dbReference type="Pfam" id="PF07726">
    <property type="entry name" value="AAA_3"/>
    <property type="match status" value="1"/>
</dbReference>
<evidence type="ECO:0000256" key="1">
    <source>
        <dbReference type="ARBA" id="ARBA00022741"/>
    </source>
</evidence>
<comment type="similarity">
    <text evidence="3">Belongs to the MoxR family.</text>
</comment>
<proteinExistence type="inferred from homology"/>
<dbReference type="RefSeq" id="WP_206018776.1">
    <property type="nucleotide sequence ID" value="NZ_MQWA01000001.1"/>
</dbReference>
<evidence type="ECO:0000259" key="5">
    <source>
        <dbReference type="Pfam" id="PF17863"/>
    </source>
</evidence>
<keyword evidence="1" id="KW-0547">Nucleotide-binding</keyword>